<comment type="caution">
    <text evidence="2">The sequence shown here is derived from an EMBL/GenBank/DDBJ whole genome shotgun (WGS) entry which is preliminary data.</text>
</comment>
<gene>
    <name evidence="2" type="ORF">Q4I31_004047</name>
</gene>
<proteinExistence type="predicted"/>
<accession>A0AAW3ACX6</accession>
<dbReference type="EMBL" id="JBAMZK010000025">
    <property type="protein sequence ID" value="KAL0504167.1"/>
    <property type="molecule type" value="Genomic_DNA"/>
</dbReference>
<keyword evidence="3" id="KW-1185">Reference proteome</keyword>
<organism evidence="2 3">
    <name type="scientific">Leishmania lindenbergi</name>
    <dbReference type="NCBI Taxonomy" id="651832"/>
    <lineage>
        <taxon>Eukaryota</taxon>
        <taxon>Discoba</taxon>
        <taxon>Euglenozoa</taxon>
        <taxon>Kinetoplastea</taxon>
        <taxon>Metakinetoplastina</taxon>
        <taxon>Trypanosomatida</taxon>
        <taxon>Trypanosomatidae</taxon>
        <taxon>Leishmaniinae</taxon>
        <taxon>Leishmania</taxon>
    </lineage>
</organism>
<feature type="region of interest" description="Disordered" evidence="1">
    <location>
        <begin position="1"/>
        <end position="47"/>
    </location>
</feature>
<name>A0AAW3ACX6_9TRYP</name>
<sequence length="184" mass="20885">YGQQQQQPQPQQAPYGQQYGQQQQQPQPQQAPYGQQYGQQQQALQESSVPYFERRPPSLEEIPYTEFYGIPLMARGCPIDIFLDGKTPTRGTELTFINNTDQQIVIGGVELKQEDMFSTDPNSVKTIPTQRWPQYLLVPGGGSRQSCTIALHPSFPRGSFIMALVVAYVFNEGRYTPFMARFTI</sequence>
<evidence type="ECO:0000256" key="1">
    <source>
        <dbReference type="SAM" id="MobiDB-lite"/>
    </source>
</evidence>
<reference evidence="2 3" key="1">
    <citation type="submission" date="2024-02" db="EMBL/GenBank/DDBJ databases">
        <title>FIRST GENOME SEQUENCES OF Leishmania (Viannia) shawi, Leishmania (Viannia) lindenbergi AND Leishmania (Viannia) utingensis.</title>
        <authorList>
            <person name="Resadore F."/>
            <person name="Custodio M.G.F."/>
            <person name="Boite M.C."/>
            <person name="Cupolillo E."/>
            <person name="Ferreira G.E.M."/>
        </authorList>
    </citation>
    <scope>NUCLEOTIDE SEQUENCE [LARGE SCALE GENOMIC DNA]</scope>
    <source>
        <strain evidence="2 3">MHOM/BR/1966/M15733</strain>
    </source>
</reference>
<evidence type="ECO:0000313" key="3">
    <source>
        <dbReference type="Proteomes" id="UP001500131"/>
    </source>
</evidence>
<dbReference type="Proteomes" id="UP001500131">
    <property type="component" value="Unassembled WGS sequence"/>
</dbReference>
<protein>
    <submittedName>
        <fullName evidence="2">Uncharacterized protein</fullName>
    </submittedName>
</protein>
<dbReference type="AlphaFoldDB" id="A0AAW3ACX6"/>
<evidence type="ECO:0000313" key="2">
    <source>
        <dbReference type="EMBL" id="KAL0504167.1"/>
    </source>
</evidence>
<feature type="non-terminal residue" evidence="2">
    <location>
        <position position="1"/>
    </location>
</feature>
<feature type="compositionally biased region" description="Low complexity" evidence="1">
    <location>
        <begin position="1"/>
        <end position="43"/>
    </location>
</feature>